<feature type="domain" description="Amidase" evidence="3">
    <location>
        <begin position="52"/>
        <end position="343"/>
    </location>
</feature>
<dbReference type="PROSITE" id="PS00571">
    <property type="entry name" value="AMIDASES"/>
    <property type="match status" value="1"/>
</dbReference>
<evidence type="ECO:0000256" key="2">
    <source>
        <dbReference type="ARBA" id="ARBA00022801"/>
    </source>
</evidence>
<feature type="non-terminal residue" evidence="4">
    <location>
        <position position="344"/>
    </location>
</feature>
<dbReference type="PANTHER" id="PTHR45847">
    <property type="entry name" value="FATTY ACID AMIDE HYDROLASE"/>
    <property type="match status" value="1"/>
</dbReference>
<evidence type="ECO:0000313" key="4">
    <source>
        <dbReference type="EMBL" id="VDK46685.1"/>
    </source>
</evidence>
<dbReference type="InterPro" id="IPR023631">
    <property type="entry name" value="Amidase_dom"/>
</dbReference>
<reference evidence="4 5" key="1">
    <citation type="submission" date="2018-11" db="EMBL/GenBank/DDBJ databases">
        <authorList>
            <consortium name="Pathogen Informatics"/>
        </authorList>
    </citation>
    <scope>NUCLEOTIDE SEQUENCE [LARGE SCALE GENOMIC DNA]</scope>
</reference>
<gene>
    <name evidence="4" type="ORF">CGOC_LOCUS833</name>
</gene>
<keyword evidence="2" id="KW-0378">Hydrolase</keyword>
<organism evidence="4 5">
    <name type="scientific">Cylicostephanus goldi</name>
    <name type="common">Nematode worm</name>
    <dbReference type="NCBI Taxonomy" id="71465"/>
    <lineage>
        <taxon>Eukaryota</taxon>
        <taxon>Metazoa</taxon>
        <taxon>Ecdysozoa</taxon>
        <taxon>Nematoda</taxon>
        <taxon>Chromadorea</taxon>
        <taxon>Rhabditida</taxon>
        <taxon>Rhabditina</taxon>
        <taxon>Rhabditomorpha</taxon>
        <taxon>Strongyloidea</taxon>
        <taxon>Strongylidae</taxon>
        <taxon>Cylicostephanus</taxon>
    </lineage>
</organism>
<dbReference type="AlphaFoldDB" id="A0A3P6R0M3"/>
<keyword evidence="5" id="KW-1185">Reference proteome</keyword>
<dbReference type="Pfam" id="PF01425">
    <property type="entry name" value="Amidase"/>
    <property type="match status" value="1"/>
</dbReference>
<accession>A0A3P6R0M3</accession>
<dbReference type="InterPro" id="IPR052096">
    <property type="entry name" value="Endocannabinoid_amidase"/>
</dbReference>
<comment type="similarity">
    <text evidence="1">Belongs to the amidase family.</text>
</comment>
<dbReference type="GO" id="GO:0017064">
    <property type="term" value="F:fatty acid amide hydrolase activity"/>
    <property type="evidence" value="ECO:0007669"/>
    <property type="project" value="TreeGrafter"/>
</dbReference>
<dbReference type="OrthoDB" id="5846724at2759"/>
<dbReference type="EMBL" id="UYRV01001309">
    <property type="protein sequence ID" value="VDK46685.1"/>
    <property type="molecule type" value="Genomic_DNA"/>
</dbReference>
<dbReference type="InterPro" id="IPR036928">
    <property type="entry name" value="AS_sf"/>
</dbReference>
<dbReference type="InterPro" id="IPR020556">
    <property type="entry name" value="Amidase_CS"/>
</dbReference>
<proteinExistence type="inferred from homology"/>
<dbReference type="Proteomes" id="UP000271889">
    <property type="component" value="Unassembled WGS sequence"/>
</dbReference>
<sequence length="344" mass="37915">MVIRFVIDYLDAIEIAKKLDEHAATPGYKKPLLFGMPISIKENIRVILFNICAVPFVHTNVPQSLVSYGCTNPVYGTTTNPYNPERVPGGSSGGEAALIATGGSLLGIGTDVGGSVRIPSTFCGIAGFKPSSIRFSHTFTTSSVPGRQLVTSNEGPMAKSITTCIEYLKVAWSDLFLYDIDPFVPPVTWQEKMFTSEKKLRIGFYTHDGFITPTPANQRAVLEAKKILEDLGHTLVPFRVPQPEKMFRLFAGGVSADGGKYLTNKLKQDIVLPECSVHPVMLLPISIQRIIARFISYPRLRTLLTSLPNNNLRDVYGKIEGYRSDFVNEMMLHNLDALLCPAMV</sequence>
<dbReference type="PANTHER" id="PTHR45847:SF7">
    <property type="entry name" value="AMIDASE DOMAIN-CONTAINING PROTEIN"/>
    <property type="match status" value="1"/>
</dbReference>
<evidence type="ECO:0000313" key="5">
    <source>
        <dbReference type="Proteomes" id="UP000271889"/>
    </source>
</evidence>
<dbReference type="GO" id="GO:0004040">
    <property type="term" value="F:amidase activity"/>
    <property type="evidence" value="ECO:0007669"/>
    <property type="project" value="TreeGrafter"/>
</dbReference>
<dbReference type="GO" id="GO:0009062">
    <property type="term" value="P:fatty acid catabolic process"/>
    <property type="evidence" value="ECO:0007669"/>
    <property type="project" value="TreeGrafter"/>
</dbReference>
<evidence type="ECO:0000256" key="1">
    <source>
        <dbReference type="ARBA" id="ARBA00009199"/>
    </source>
</evidence>
<protein>
    <recommendedName>
        <fullName evidence="3">Amidase domain-containing protein</fullName>
    </recommendedName>
</protein>
<dbReference type="SUPFAM" id="SSF75304">
    <property type="entry name" value="Amidase signature (AS) enzymes"/>
    <property type="match status" value="1"/>
</dbReference>
<dbReference type="Gene3D" id="3.90.1300.10">
    <property type="entry name" value="Amidase signature (AS) domain"/>
    <property type="match status" value="1"/>
</dbReference>
<evidence type="ECO:0000259" key="3">
    <source>
        <dbReference type="Pfam" id="PF01425"/>
    </source>
</evidence>
<name>A0A3P6R0M3_CYLGO</name>